<keyword evidence="1" id="KW-0175">Coiled coil</keyword>
<evidence type="ECO:0000313" key="4">
    <source>
        <dbReference type="Proteomes" id="UP000492821"/>
    </source>
</evidence>
<evidence type="ECO:0000313" key="5">
    <source>
        <dbReference type="WBParaSite" id="Pan_g11733.t2"/>
    </source>
</evidence>
<feature type="compositionally biased region" description="Polar residues" evidence="2">
    <location>
        <begin position="1692"/>
        <end position="1701"/>
    </location>
</feature>
<accession>A0A7E4UQT1</accession>
<dbReference type="Pfam" id="PF16501">
    <property type="entry name" value="SCAPER_N"/>
    <property type="match status" value="1"/>
</dbReference>
<feature type="domain" description="S phase cyclin A-associated protein in the endoplasmic reticulum N-terminal" evidence="3">
    <location>
        <begin position="15"/>
        <end position="96"/>
    </location>
</feature>
<feature type="coiled-coil region" evidence="1">
    <location>
        <begin position="398"/>
        <end position="432"/>
    </location>
</feature>
<organism evidence="4 5">
    <name type="scientific">Panagrellus redivivus</name>
    <name type="common">Microworm</name>
    <dbReference type="NCBI Taxonomy" id="6233"/>
    <lineage>
        <taxon>Eukaryota</taxon>
        <taxon>Metazoa</taxon>
        <taxon>Ecdysozoa</taxon>
        <taxon>Nematoda</taxon>
        <taxon>Chromadorea</taxon>
        <taxon>Rhabditida</taxon>
        <taxon>Tylenchina</taxon>
        <taxon>Panagrolaimomorpha</taxon>
        <taxon>Panagrolaimoidea</taxon>
        <taxon>Panagrolaimidae</taxon>
        <taxon>Panagrellus</taxon>
    </lineage>
</organism>
<dbReference type="WBParaSite" id="Pan_g11733.t2">
    <property type="protein sequence ID" value="Pan_g11733.t2"/>
    <property type="gene ID" value="Pan_g11733"/>
</dbReference>
<sequence>MMTSNRSAAADVSNAARRWTECLERFKYSVDQMYEICRDSANINGCKEALLYLSNATHDFEALIGMINVEKEWTEETEGKPQAVAWEVKATSNTTSNPWHLVKGRRRKSFEASSDTSSEDVKEPKKTSVYERLAYNLPRPTRSTSSPDVIDPGGLQQSNNSNLMCPRSAMDLPQTKASMAKMAYSRERLWKGRVKPLLEEKLQRRQSARLTYSQVAKRQAPLVSKVQTVPEVTRGSREPSLASISETNEENDDNLSTCTMADVIVVAEPLRNETEALLNELNGDDEWRAMTAEEESLAQEGESLQKEILEEEMSSIDDEFEREANRRFGRKKSWKEVVDQWSDRNAKIHASPDLVYRQPGEVAAVHEKLLSPSRKRTDFPKQLAERQQKAFELRQKLLDDKAARLKALHQKVEEVKRQKTALEEKKRALLASKMSTAISNRERNLAEVVKKAREDDYKIQEVQMIKLLEDMSRRMELNTKEKERQAKLAEIAEQQARKAEANAAKHAQVVENRAAAAASKVEQIEKKEAKIALVTAARNEKLEETRQKQRIVAQKIDKLREKENQLTTKNEAEESQTENIEPVKGPSVDASLPEPAPQFVMDSLLGTAAGKYQFPKKCDACDIVIPSSIAATAHIVSAKHVTARQLEAPPTTPQEFVREFNTFSSVSIHQQPPDDPSPDPAAVLRKKKSKIRQKLLKTSVEVPLSSDPIEKQLFKLLKELETATSSCLKANDISKANQATIERIFTDVSSYLANSPAKDKLRIRIFHSPCPLLVAQMLGVKTFTTSGHTPAIRRLFMKTCAFLGPLLGIDSLKQDGLFSPMLVTLMEATVNQMAISANDQVVAALMILVESMPSGDFCKAAKERLAAIGSFLLAHDLADCLRQYLKTVEGTGLELSPRVLTSPIAVITSVVVGLLSGASEVPGQCEPSVALLEATVVTVVDRIYEALTKTVTLPPSLVGHFFSCFGTIVIHLAPTKPTILKSVLLSADAQTAFKGVIAANAILSRRIQGLESNNFRLLAVRVLAYLARLDPQIGNFCFLGWQDSVLQSLCRVTFELQCPPAMRHGVLEALIVIVREEASAVDAIVATDFTVNWLVLFLERLISGKITENDDSRYLIPVEHRLRFLDFFEAFRNKCPVSPILGPLQKLRKAFHKPSTKLTDDEESAPASDGPQPECPPKPPASSTTKSKKSRSFVASPFNFTLLRRRLDRLDSSSPASLPKADSLPLAVSTKTGMNGDLQHKSAEAEDDNDSQNGLCDASESREATAAVVRPTHHENSPTTMLLNSHKLEMEAAAFFRNEINGDGRDASMSPDIMDDDDDDMLDEDEDDLDSFEIDPLVLTKLTTQYSLFPPLPPAAPPITLTFEPVPYAPEEFLFPKLPYIYERFADIFGLEEIGCVPLPRLMELRKYLATLPQIEQFFEAIPFANLVHTSINLVRTILHLLDDLDEVNDLLIRHVRSYMGFLCTCGLRSLRFRATFERHRAAHWLGMLRFEPLRYDVVSALCQFTTEMCTLYTDDNFFHFLTEIISTYQYCMDNSDQRVFIFNYVARLLQTYPFFMYRAYTQLTCTTFNEFLLIVDRISRCDMLLSFGLDKSEPILSSAVYLIIKFFDITIDNFHEERGDYHMVVSRLCRLMEIMNQLLRNTPAFYTAFKHPSVMHNVCALQNLLVEGDEITKALPPLQHSSPQRKRRSTLDNTSPNSSGPDIVDIDTNLPSIEHGPPERKYPRKCVSQDSIDSTERPITSESLFPLPSTELVPVDAKTSFRTRDAFLHLYRQRKISRFYITNLKRTTIRLVGALCIASPSHRDIAAEYNMVASIFKTARTGELIKTDYDHLQIPHVRRTLIDLCTGHPKNIAALKEVEQHPAHLVSKEDILALLLPEGNQP</sequence>
<dbReference type="Proteomes" id="UP000492821">
    <property type="component" value="Unassembled WGS sequence"/>
</dbReference>
<evidence type="ECO:0000256" key="1">
    <source>
        <dbReference type="SAM" id="Coils"/>
    </source>
</evidence>
<dbReference type="InterPro" id="IPR032446">
    <property type="entry name" value="SCAPER_N"/>
</dbReference>
<feature type="region of interest" description="Disordered" evidence="2">
    <location>
        <begin position="1211"/>
        <end position="1279"/>
    </location>
</feature>
<dbReference type="PANTHER" id="PTHR31434">
    <property type="entry name" value="S PHASE CYCLIN A-ASSOCIATED PROTEIN IN THE ENDOPLASMIC RETICULUM"/>
    <property type="match status" value="1"/>
</dbReference>
<feature type="region of interest" description="Disordered" evidence="2">
    <location>
        <begin position="563"/>
        <end position="588"/>
    </location>
</feature>
<evidence type="ECO:0000256" key="2">
    <source>
        <dbReference type="SAM" id="MobiDB-lite"/>
    </source>
</evidence>
<dbReference type="PANTHER" id="PTHR31434:SF2">
    <property type="entry name" value="S PHASE CYCLIN A-ASSOCIATED PROTEIN IN THE ENDOPLASMIC RETICULUM"/>
    <property type="match status" value="1"/>
</dbReference>
<feature type="region of interest" description="Disordered" evidence="2">
    <location>
        <begin position="95"/>
        <end position="127"/>
    </location>
</feature>
<evidence type="ECO:0000259" key="3">
    <source>
        <dbReference type="Pfam" id="PF16501"/>
    </source>
</evidence>
<proteinExistence type="predicted"/>
<protein>
    <submittedName>
        <fullName evidence="5">SCAPER_N domain-containing protein</fullName>
    </submittedName>
</protein>
<reference evidence="4" key="1">
    <citation type="journal article" date="2013" name="Genetics">
        <title>The draft genome and transcriptome of Panagrellus redivivus are shaped by the harsh demands of a free-living lifestyle.</title>
        <authorList>
            <person name="Srinivasan J."/>
            <person name="Dillman A.R."/>
            <person name="Macchietto M.G."/>
            <person name="Heikkinen L."/>
            <person name="Lakso M."/>
            <person name="Fracchia K.M."/>
            <person name="Antoshechkin I."/>
            <person name="Mortazavi A."/>
            <person name="Wong G."/>
            <person name="Sternberg P.W."/>
        </authorList>
    </citation>
    <scope>NUCLEOTIDE SEQUENCE [LARGE SCALE GENOMIC DNA]</scope>
    <source>
        <strain evidence="4">MT8872</strain>
    </source>
</reference>
<feature type="region of interest" description="Disordered" evidence="2">
    <location>
        <begin position="1676"/>
        <end position="1736"/>
    </location>
</feature>
<keyword evidence="4" id="KW-1185">Reference proteome</keyword>
<feature type="region of interest" description="Disordered" evidence="2">
    <location>
        <begin position="230"/>
        <end position="254"/>
    </location>
</feature>
<name>A0A7E4UQT1_PANRE</name>
<reference evidence="5" key="2">
    <citation type="submission" date="2020-10" db="UniProtKB">
        <authorList>
            <consortium name="WormBaseParasite"/>
        </authorList>
    </citation>
    <scope>IDENTIFICATION</scope>
</reference>
<feature type="region of interest" description="Disordered" evidence="2">
    <location>
        <begin position="1152"/>
        <end position="1190"/>
    </location>
</feature>